<dbReference type="GO" id="GO:0000976">
    <property type="term" value="F:transcription cis-regulatory region binding"/>
    <property type="evidence" value="ECO:0007669"/>
    <property type="project" value="TreeGrafter"/>
</dbReference>
<accession>A0A316TTC8</accession>
<dbReference type="InterPro" id="IPR000847">
    <property type="entry name" value="LysR_HTH_N"/>
</dbReference>
<name>A0A316TTC8_9BACT</name>
<dbReference type="PANTHER" id="PTHR30126:SF5">
    <property type="entry name" value="HTH-TYPE TRANSCRIPTIONAL ACTIVATOR CMPR"/>
    <property type="match status" value="1"/>
</dbReference>
<dbReference type="OrthoDB" id="9785745at2"/>
<evidence type="ECO:0000259" key="5">
    <source>
        <dbReference type="PROSITE" id="PS50931"/>
    </source>
</evidence>
<gene>
    <name evidence="6" type="ORF">DDZ15_06300</name>
</gene>
<dbReference type="GO" id="GO:0003700">
    <property type="term" value="F:DNA-binding transcription factor activity"/>
    <property type="evidence" value="ECO:0007669"/>
    <property type="project" value="InterPro"/>
</dbReference>
<dbReference type="Gene3D" id="1.10.10.10">
    <property type="entry name" value="Winged helix-like DNA-binding domain superfamily/Winged helix DNA-binding domain"/>
    <property type="match status" value="1"/>
</dbReference>
<dbReference type="InterPro" id="IPR036390">
    <property type="entry name" value="WH_DNA-bd_sf"/>
</dbReference>
<dbReference type="Gene3D" id="3.40.190.290">
    <property type="match status" value="1"/>
</dbReference>
<evidence type="ECO:0000256" key="4">
    <source>
        <dbReference type="ARBA" id="ARBA00023163"/>
    </source>
</evidence>
<dbReference type="PRINTS" id="PR00039">
    <property type="entry name" value="HTHLYSR"/>
</dbReference>
<keyword evidence="3" id="KW-0238">DNA-binding</keyword>
<dbReference type="InterPro" id="IPR036388">
    <property type="entry name" value="WH-like_DNA-bd_sf"/>
</dbReference>
<protein>
    <submittedName>
        <fullName evidence="6">LysR family transcriptional regulator</fullName>
    </submittedName>
</protein>
<dbReference type="SUPFAM" id="SSF53850">
    <property type="entry name" value="Periplasmic binding protein-like II"/>
    <property type="match status" value="1"/>
</dbReference>
<dbReference type="Pfam" id="PF03466">
    <property type="entry name" value="LysR_substrate"/>
    <property type="match status" value="1"/>
</dbReference>
<reference evidence="6 7" key="1">
    <citation type="submission" date="2018-05" db="EMBL/GenBank/DDBJ databases">
        <title>Rhodohalobacter halophilus gen. nov., sp. nov., a moderately halophilic member of the family Balneolaceae.</title>
        <authorList>
            <person name="Liu Z.-W."/>
        </authorList>
    </citation>
    <scope>NUCLEOTIDE SEQUENCE [LARGE SCALE GENOMIC DNA]</scope>
    <source>
        <strain evidence="6 7">8A47</strain>
    </source>
</reference>
<dbReference type="PANTHER" id="PTHR30126">
    <property type="entry name" value="HTH-TYPE TRANSCRIPTIONAL REGULATOR"/>
    <property type="match status" value="1"/>
</dbReference>
<organism evidence="6 7">
    <name type="scientific">Rhodohalobacter mucosus</name>
    <dbReference type="NCBI Taxonomy" id="2079485"/>
    <lineage>
        <taxon>Bacteria</taxon>
        <taxon>Pseudomonadati</taxon>
        <taxon>Balneolota</taxon>
        <taxon>Balneolia</taxon>
        <taxon>Balneolales</taxon>
        <taxon>Balneolaceae</taxon>
        <taxon>Rhodohalobacter</taxon>
    </lineage>
</organism>
<dbReference type="AlphaFoldDB" id="A0A316TTC8"/>
<evidence type="ECO:0000256" key="1">
    <source>
        <dbReference type="ARBA" id="ARBA00009437"/>
    </source>
</evidence>
<dbReference type="PROSITE" id="PS50931">
    <property type="entry name" value="HTH_LYSR"/>
    <property type="match status" value="1"/>
</dbReference>
<feature type="domain" description="HTH lysR-type" evidence="5">
    <location>
        <begin position="1"/>
        <end position="60"/>
    </location>
</feature>
<keyword evidence="7" id="KW-1185">Reference proteome</keyword>
<comment type="caution">
    <text evidence="6">The sequence shown here is derived from an EMBL/GenBank/DDBJ whole genome shotgun (WGS) entry which is preliminary data.</text>
</comment>
<comment type="similarity">
    <text evidence="1">Belongs to the LysR transcriptional regulatory family.</text>
</comment>
<sequence>MDFTIHQLQIFGAVVMERSITGAARKLHMTQPAVSIQMKQLQQHIGMDLYENRGKQFRLTDAGEELYQLYLSFMNRMNTFDSTLSQIKGGLKGTLSISAASTAMYVMPYLLGEFQKEFEEVEISLKVTNRFEVINHITNQDYSLAILTQVPDRDNLESIPFLKNPLVFAAHPSHPLANKQIGSLKELQDETFIIREQGSGTRMVMEKLLSEAGLQPRIGMELGTNEAVKQAIMAGIGVSLVSELSLTSERRLEKISVLDISGLPVNTHWHAIYRKGREVNPVTEHFLSFLERKQNLQ</sequence>
<evidence type="ECO:0000313" key="6">
    <source>
        <dbReference type="EMBL" id="PWN06881.1"/>
    </source>
</evidence>
<evidence type="ECO:0000256" key="2">
    <source>
        <dbReference type="ARBA" id="ARBA00023015"/>
    </source>
</evidence>
<keyword evidence="4" id="KW-0804">Transcription</keyword>
<dbReference type="RefSeq" id="WP_109646230.1">
    <property type="nucleotide sequence ID" value="NZ_QGGB01000005.1"/>
</dbReference>
<dbReference type="Pfam" id="PF00126">
    <property type="entry name" value="HTH_1"/>
    <property type="match status" value="1"/>
</dbReference>
<dbReference type="SUPFAM" id="SSF46785">
    <property type="entry name" value="Winged helix' DNA-binding domain"/>
    <property type="match status" value="1"/>
</dbReference>
<dbReference type="Proteomes" id="UP000245533">
    <property type="component" value="Unassembled WGS sequence"/>
</dbReference>
<dbReference type="InterPro" id="IPR005119">
    <property type="entry name" value="LysR_subst-bd"/>
</dbReference>
<keyword evidence="2" id="KW-0805">Transcription regulation</keyword>
<dbReference type="EMBL" id="QGGB01000005">
    <property type="protein sequence ID" value="PWN06881.1"/>
    <property type="molecule type" value="Genomic_DNA"/>
</dbReference>
<evidence type="ECO:0000313" key="7">
    <source>
        <dbReference type="Proteomes" id="UP000245533"/>
    </source>
</evidence>
<evidence type="ECO:0000256" key="3">
    <source>
        <dbReference type="ARBA" id="ARBA00023125"/>
    </source>
</evidence>
<proteinExistence type="inferred from homology"/>